<sequence>MKRALVDALCPARRMNSLSVRNSKENPGPDKNQSVRNRTPGRRSLVTFQAQLHEALKLPRVVYRPLEVLRKGGTAGHFVGSYGVCQERSPVPSLCGGHHGGRTSTRPVRPLLPEAEDGLAWGTCSLPQLCALG</sequence>
<evidence type="ECO:0000313" key="3">
    <source>
        <dbReference type="Proteomes" id="UP001286313"/>
    </source>
</evidence>
<proteinExistence type="predicted"/>
<evidence type="ECO:0000256" key="1">
    <source>
        <dbReference type="SAM" id="MobiDB-lite"/>
    </source>
</evidence>
<keyword evidence="3" id="KW-1185">Reference proteome</keyword>
<name>A0AAE1EMI7_PETCI</name>
<organism evidence="2 3">
    <name type="scientific">Petrolisthes cinctipes</name>
    <name type="common">Flat porcelain crab</name>
    <dbReference type="NCBI Taxonomy" id="88211"/>
    <lineage>
        <taxon>Eukaryota</taxon>
        <taxon>Metazoa</taxon>
        <taxon>Ecdysozoa</taxon>
        <taxon>Arthropoda</taxon>
        <taxon>Crustacea</taxon>
        <taxon>Multicrustacea</taxon>
        <taxon>Malacostraca</taxon>
        <taxon>Eumalacostraca</taxon>
        <taxon>Eucarida</taxon>
        <taxon>Decapoda</taxon>
        <taxon>Pleocyemata</taxon>
        <taxon>Anomura</taxon>
        <taxon>Galatheoidea</taxon>
        <taxon>Porcellanidae</taxon>
        <taxon>Petrolisthes</taxon>
    </lineage>
</organism>
<dbReference type="Proteomes" id="UP001286313">
    <property type="component" value="Unassembled WGS sequence"/>
</dbReference>
<comment type="caution">
    <text evidence="2">The sequence shown here is derived from an EMBL/GenBank/DDBJ whole genome shotgun (WGS) entry which is preliminary data.</text>
</comment>
<dbReference type="EMBL" id="JAWQEG010005476">
    <property type="protein sequence ID" value="KAK3857892.1"/>
    <property type="molecule type" value="Genomic_DNA"/>
</dbReference>
<gene>
    <name evidence="2" type="ORF">Pcinc_035883</name>
</gene>
<feature type="region of interest" description="Disordered" evidence="1">
    <location>
        <begin position="16"/>
        <end position="41"/>
    </location>
</feature>
<protein>
    <submittedName>
        <fullName evidence="2">Uncharacterized protein</fullName>
    </submittedName>
</protein>
<accession>A0AAE1EMI7</accession>
<evidence type="ECO:0000313" key="2">
    <source>
        <dbReference type="EMBL" id="KAK3857892.1"/>
    </source>
</evidence>
<reference evidence="2" key="1">
    <citation type="submission" date="2023-10" db="EMBL/GenBank/DDBJ databases">
        <title>Genome assemblies of two species of porcelain crab, Petrolisthes cinctipes and Petrolisthes manimaculis (Anomura: Porcellanidae).</title>
        <authorList>
            <person name="Angst P."/>
        </authorList>
    </citation>
    <scope>NUCLEOTIDE SEQUENCE</scope>
    <source>
        <strain evidence="2">PB745_01</strain>
        <tissue evidence="2">Gill</tissue>
    </source>
</reference>
<dbReference type="AlphaFoldDB" id="A0AAE1EMI7"/>